<evidence type="ECO:0000256" key="1">
    <source>
        <dbReference type="SAM" id="Phobius"/>
    </source>
</evidence>
<proteinExistence type="predicted"/>
<dbReference type="PATRIC" id="fig|1631356.3.peg.3775"/>
<feature type="transmembrane region" description="Helical" evidence="1">
    <location>
        <begin position="20"/>
        <end position="40"/>
    </location>
</feature>
<gene>
    <name evidence="2" type="ORF">VV01_18895</name>
</gene>
<keyword evidence="1" id="KW-0472">Membrane</keyword>
<protein>
    <submittedName>
        <fullName evidence="2">Uncharacterized protein</fullName>
    </submittedName>
</protein>
<evidence type="ECO:0000313" key="3">
    <source>
        <dbReference type="Proteomes" id="UP000037397"/>
    </source>
</evidence>
<dbReference type="EMBL" id="LAIR01000002">
    <property type="protein sequence ID" value="KNX39597.1"/>
    <property type="molecule type" value="Genomic_DNA"/>
</dbReference>
<dbReference type="Proteomes" id="UP000037397">
    <property type="component" value="Unassembled WGS sequence"/>
</dbReference>
<feature type="transmembrane region" description="Helical" evidence="1">
    <location>
        <begin position="47"/>
        <end position="65"/>
    </location>
</feature>
<comment type="caution">
    <text evidence="2">The sequence shown here is derived from an EMBL/GenBank/DDBJ whole genome shotgun (WGS) entry which is preliminary data.</text>
</comment>
<name>A0A0L6CPE0_9MICO</name>
<keyword evidence="1" id="KW-1133">Transmembrane helix</keyword>
<accession>A0A0L6CPE0</accession>
<keyword evidence="3" id="KW-1185">Reference proteome</keyword>
<organism evidence="2 3">
    <name type="scientific">Luteipulveratus halotolerans</name>
    <dbReference type="NCBI Taxonomy" id="1631356"/>
    <lineage>
        <taxon>Bacteria</taxon>
        <taxon>Bacillati</taxon>
        <taxon>Actinomycetota</taxon>
        <taxon>Actinomycetes</taxon>
        <taxon>Micrococcales</taxon>
        <taxon>Dermacoccaceae</taxon>
        <taxon>Luteipulveratus</taxon>
    </lineage>
</organism>
<reference evidence="3" key="1">
    <citation type="submission" date="2015-03" db="EMBL/GenBank/DDBJ databases">
        <title>Luteipulveratus halotolerans sp. nov., a novel actinobacterium (Dermacoccaceae) from Sarawak, Malaysia.</title>
        <authorList>
            <person name="Juboi H."/>
            <person name="Basik A."/>
            <person name="Shamsul S.S."/>
            <person name="Arnold P."/>
            <person name="Schmitt E.K."/>
            <person name="Sanglier J.-J."/>
            <person name="Yeo T."/>
        </authorList>
    </citation>
    <scope>NUCLEOTIDE SEQUENCE [LARGE SCALE GENOMIC DNA]</scope>
    <source>
        <strain evidence="3">C296001</strain>
    </source>
</reference>
<evidence type="ECO:0000313" key="2">
    <source>
        <dbReference type="EMBL" id="KNX39597.1"/>
    </source>
</evidence>
<feature type="transmembrane region" description="Helical" evidence="1">
    <location>
        <begin position="71"/>
        <end position="91"/>
    </location>
</feature>
<keyword evidence="1" id="KW-0812">Transmembrane</keyword>
<dbReference type="AlphaFoldDB" id="A0A0L6CPE0"/>
<sequence>MLVLIAGGHAVVRSLDHPGLQPAVVALAVGLHFVPFAATFEAPIFTRLGWSVAALGVIGLGWGWASGPAAAAAAAVFAGLVMLAYIAHAAWSDRVAD</sequence>